<keyword evidence="1" id="KW-0732">Signal</keyword>
<dbReference type="InterPro" id="IPR040527">
    <property type="entry name" value="Beta-sand_Porphyrn"/>
</dbReference>
<feature type="chain" id="PRO_5045372507" description="Beta-agarase" evidence="1">
    <location>
        <begin position="20"/>
        <end position="617"/>
    </location>
</feature>
<evidence type="ECO:0000313" key="5">
    <source>
        <dbReference type="Proteomes" id="UP001290861"/>
    </source>
</evidence>
<evidence type="ECO:0000313" key="4">
    <source>
        <dbReference type="EMBL" id="MDZ8117700.1"/>
    </source>
</evidence>
<proteinExistence type="predicted"/>
<feature type="domain" description="Porphyranase beta-sandwich" evidence="3">
    <location>
        <begin position="409"/>
        <end position="510"/>
    </location>
</feature>
<gene>
    <name evidence="4" type="ORF">P9H32_03600</name>
</gene>
<accession>A0ABU5MU41</accession>
<protein>
    <recommendedName>
        <fullName evidence="6">Beta-agarase</fullName>
    </recommendedName>
</protein>
<dbReference type="Proteomes" id="UP001290861">
    <property type="component" value="Unassembled WGS sequence"/>
</dbReference>
<comment type="caution">
    <text evidence="4">The sequence shown here is derived from an EMBL/GenBank/DDBJ whole genome shotgun (WGS) entry which is preliminary data.</text>
</comment>
<evidence type="ECO:0000259" key="2">
    <source>
        <dbReference type="Pfam" id="PF18040"/>
    </source>
</evidence>
<keyword evidence="5" id="KW-1185">Reference proteome</keyword>
<dbReference type="CDD" id="cd21510">
    <property type="entry name" value="agarase_cat"/>
    <property type="match status" value="1"/>
</dbReference>
<dbReference type="Gene3D" id="3.20.20.80">
    <property type="entry name" value="Glycosidases"/>
    <property type="match status" value="1"/>
</dbReference>
<dbReference type="Pfam" id="PF18206">
    <property type="entry name" value="Porphyrn_cat_1"/>
    <property type="match status" value="1"/>
</dbReference>
<evidence type="ECO:0008006" key="6">
    <source>
        <dbReference type="Google" id="ProtNLM"/>
    </source>
</evidence>
<dbReference type="Gene3D" id="2.60.120.1200">
    <property type="match status" value="1"/>
</dbReference>
<dbReference type="SUPFAM" id="SSF51445">
    <property type="entry name" value="(Trans)glycosidases"/>
    <property type="match status" value="1"/>
</dbReference>
<dbReference type="InterPro" id="IPR017853">
    <property type="entry name" value="GH"/>
</dbReference>
<dbReference type="Pfam" id="PF18040">
    <property type="entry name" value="BPA_C"/>
    <property type="match status" value="1"/>
</dbReference>
<sequence length="617" mass="69516">MQNLYSVLIGLMVAGSAFAKDAAVTVTLDPDCIRNIGGVTQFSRKQFITIHETFGSIDFADEDVRYLEEDLEVEYGRDGGLIPWFAQNAEADPDNPDTFNEADVVAFAAELRANTSDFRLVPENTAETVLCMHPEWMHGTPTNDFRPWGPRSYQTTAEFIETTLKAMWPDGEGMPKYLEVLNEPFIHRKRNGHHIDDLSEQHNVVAEHLHQTVPDLMVGGYCAAWVDVEGGDFNHWNSQQKRFMDIAGHNMDFWSYHIYDGVNVKGTPSSRVGSNSEAVMDIVDSYSFIKFGKAKPILISEFGGIPRGNMNVVPYDSARSAHMIRSTMGQLITFMDHPDRLLKVVPYFLGKATWTYDLVDDYEPGNANPFLLWRRQADGFFVKTDLVKYYEFWKGLNGEWRRAVSSNPDIRVQLLADGNVLNVVLMNIDTKAQIVKLDGLAEMEPRTVVMRTLRTDGEGPVLANKFVDRIPDELSLALGETVMLRIFLKEPIAPSEEVKETRHYATEYLKPIHAGQPVRYVIEGVPTGRGSAVLRVSVGRKREKSVMPESVRFNGHSLEIPDNWAGDQGKRGNFFGVTEFQIPMDFVKSVNEIDLVYPDDGGRAACAVLQVNRFSEK</sequence>
<dbReference type="EMBL" id="JARVCO010000002">
    <property type="protein sequence ID" value="MDZ8117700.1"/>
    <property type="molecule type" value="Genomic_DNA"/>
</dbReference>
<feature type="domain" description="Beta-porphyranase A C-terminal" evidence="2">
    <location>
        <begin position="520"/>
        <end position="612"/>
    </location>
</feature>
<name>A0ABU5MU41_9BACT</name>
<feature type="signal peptide" evidence="1">
    <location>
        <begin position="1"/>
        <end position="19"/>
    </location>
</feature>
<reference evidence="4 5" key="1">
    <citation type="journal article" date="2024" name="Appl. Environ. Microbiol.">
        <title>Pontiella agarivorans sp. nov., a novel marine anaerobic bacterium capable of degrading macroalgal polysaccharides and fixing nitrogen.</title>
        <authorList>
            <person name="Liu N."/>
            <person name="Kivenson V."/>
            <person name="Peng X."/>
            <person name="Cui Z."/>
            <person name="Lankiewicz T.S."/>
            <person name="Gosselin K.M."/>
            <person name="English C.J."/>
            <person name="Blair E.M."/>
            <person name="O'Malley M.A."/>
            <person name="Valentine D.L."/>
        </authorList>
    </citation>
    <scope>NUCLEOTIDE SEQUENCE [LARGE SCALE GENOMIC DNA]</scope>
    <source>
        <strain evidence="4 5">NLcol2</strain>
    </source>
</reference>
<dbReference type="RefSeq" id="WP_322607498.1">
    <property type="nucleotide sequence ID" value="NZ_JARVCO010000002.1"/>
</dbReference>
<evidence type="ECO:0000256" key="1">
    <source>
        <dbReference type="SAM" id="SignalP"/>
    </source>
</evidence>
<evidence type="ECO:0000259" key="3">
    <source>
        <dbReference type="Pfam" id="PF18206"/>
    </source>
</evidence>
<organism evidence="4 5">
    <name type="scientific">Pontiella agarivorans</name>
    <dbReference type="NCBI Taxonomy" id="3038953"/>
    <lineage>
        <taxon>Bacteria</taxon>
        <taxon>Pseudomonadati</taxon>
        <taxon>Kiritimatiellota</taxon>
        <taxon>Kiritimatiellia</taxon>
        <taxon>Kiritimatiellales</taxon>
        <taxon>Pontiellaceae</taxon>
        <taxon>Pontiella</taxon>
    </lineage>
</organism>
<dbReference type="InterPro" id="IPR041224">
    <property type="entry name" value="BPA_C"/>
</dbReference>